<evidence type="ECO:0000313" key="6">
    <source>
        <dbReference type="Ensembl" id="ENSDLAP00005038737.2"/>
    </source>
</evidence>
<feature type="domain" description="Ig-like" evidence="5">
    <location>
        <begin position="137"/>
        <end position="218"/>
    </location>
</feature>
<dbReference type="PANTHER" id="PTHR46013">
    <property type="entry name" value="VASCULAR CELL ADHESION MOLECULE 1"/>
    <property type="match status" value="1"/>
</dbReference>
<evidence type="ECO:0000256" key="4">
    <source>
        <dbReference type="ARBA" id="ARBA00046458"/>
    </source>
</evidence>
<accession>A0A8C4H831</accession>
<feature type="domain" description="Ig-like" evidence="5">
    <location>
        <begin position="223"/>
        <end position="303"/>
    </location>
</feature>
<dbReference type="InterPro" id="IPR056386">
    <property type="entry name" value="Ig_CD22"/>
</dbReference>
<reference evidence="6" key="2">
    <citation type="submission" date="2025-09" db="UniProtKB">
        <authorList>
            <consortium name="Ensembl"/>
        </authorList>
    </citation>
    <scope>IDENTIFICATION</scope>
</reference>
<evidence type="ECO:0000256" key="2">
    <source>
        <dbReference type="ARBA" id="ARBA00041781"/>
    </source>
</evidence>
<evidence type="ECO:0000313" key="7">
    <source>
        <dbReference type="Proteomes" id="UP000694389"/>
    </source>
</evidence>
<dbReference type="CDD" id="cd00096">
    <property type="entry name" value="Ig"/>
    <property type="match status" value="1"/>
</dbReference>
<keyword evidence="7" id="KW-1185">Reference proteome</keyword>
<evidence type="ECO:0000259" key="5">
    <source>
        <dbReference type="PROSITE" id="PS50835"/>
    </source>
</evidence>
<dbReference type="InterPro" id="IPR003599">
    <property type="entry name" value="Ig_sub"/>
</dbReference>
<dbReference type="Pfam" id="PF13927">
    <property type="entry name" value="Ig_3"/>
    <property type="match status" value="1"/>
</dbReference>
<evidence type="ECO:0000256" key="1">
    <source>
        <dbReference type="ARBA" id="ARBA00040106"/>
    </source>
</evidence>
<dbReference type="Ensembl" id="ENSDLAT00005041368.2">
    <property type="protein sequence ID" value="ENSDLAP00005038737.2"/>
    <property type="gene ID" value="ENSDLAG00005017294.2"/>
</dbReference>
<dbReference type="InterPro" id="IPR007110">
    <property type="entry name" value="Ig-like_dom"/>
</dbReference>
<dbReference type="SUPFAM" id="SSF48726">
    <property type="entry name" value="Immunoglobulin"/>
    <property type="match status" value="3"/>
</dbReference>
<name>A0A8C4H831_DICLA</name>
<dbReference type="InterPro" id="IPR003598">
    <property type="entry name" value="Ig_sub2"/>
</dbReference>
<dbReference type="GeneTree" id="ENSGT01010000222294"/>
<dbReference type="Pfam" id="PF13895">
    <property type="entry name" value="Ig_2"/>
    <property type="match status" value="1"/>
</dbReference>
<proteinExistence type="predicted"/>
<organism evidence="6 7">
    <name type="scientific">Dicentrarchus labrax</name>
    <name type="common">European seabass</name>
    <name type="synonym">Morone labrax</name>
    <dbReference type="NCBI Taxonomy" id="13489"/>
    <lineage>
        <taxon>Eukaryota</taxon>
        <taxon>Metazoa</taxon>
        <taxon>Chordata</taxon>
        <taxon>Craniata</taxon>
        <taxon>Vertebrata</taxon>
        <taxon>Euteleostomi</taxon>
        <taxon>Actinopterygii</taxon>
        <taxon>Neopterygii</taxon>
        <taxon>Teleostei</taxon>
        <taxon>Neoteleostei</taxon>
        <taxon>Acanthomorphata</taxon>
        <taxon>Eupercaria</taxon>
        <taxon>Moronidae</taxon>
        <taxon>Dicentrarchus</taxon>
    </lineage>
</organism>
<dbReference type="SMART" id="SM00408">
    <property type="entry name" value="IGc2"/>
    <property type="match status" value="2"/>
</dbReference>
<dbReference type="AlphaFoldDB" id="A0A8C4H831"/>
<dbReference type="InterPro" id="IPR013783">
    <property type="entry name" value="Ig-like_fold"/>
</dbReference>
<protein>
    <recommendedName>
        <fullName evidence="1">B-cell receptor CD22</fullName>
    </recommendedName>
    <alternativeName>
        <fullName evidence="2">Sialic acid-binding Ig-like lectin 2</fullName>
    </alternativeName>
</protein>
<evidence type="ECO:0000256" key="3">
    <source>
        <dbReference type="ARBA" id="ARBA00045430"/>
    </source>
</evidence>
<dbReference type="Gene3D" id="2.60.40.10">
    <property type="entry name" value="Immunoglobulins"/>
    <property type="match status" value="3"/>
</dbReference>
<sequence length="368" mass="41569">EQQAAILMQGNSMVQGQEEWGVTYNFTEICALKGSTVDIRCNYRYPSWENDSYTEVEESFWFTKMNGNELVDLRTDPEYSGRVQYISDNNNCTLRITDLRESDSAEYKFRFTTNQTRGEYSGSPGVTLSVTDAPRVPSVSVSPSGEIVENSSVTLTCSSDANPAANYTWYKRNGNQYLQPPSKEPQLVFRSIQPSDSGEYYCTAENELGRTSNYTSINVKYPPRVPSVSVRPSGEIVEGSSVNLTCSSDANPAANYTWYKENQTLFQGPEGIHNFTSISSEDRGIYHCSSENQYGQIMSSPLSVDVQCKCNTRSNLLSWWPSNVLLIMHFLQLCLFHIHSLQFYLQLAPRSVRMFRGFKPSAIPENHQ</sequence>
<dbReference type="PANTHER" id="PTHR46013:SF4">
    <property type="entry name" value="B-CELL RECEPTOR CD22-RELATED"/>
    <property type="match status" value="1"/>
</dbReference>
<comment type="subunit">
    <text evidence="4">Predominantly monomer of isoform CD22-beta. Also found as heterodimer of isoform CD22-beta and a shorter isoform. Interacts with PTPN6/SHP-1, LYN, SYK, PIK3R1/PIK3R2 and PLCG1 upon phosphorylation. Interacts with GRB2, INPP5D and SHC1 upon phosphorylation. May form a complex with INPP5D/SHIP, GRB2 and SHC1.</text>
</comment>
<dbReference type="Proteomes" id="UP000694389">
    <property type="component" value="Unassembled WGS sequence"/>
</dbReference>
<dbReference type="SMART" id="SM00409">
    <property type="entry name" value="IG"/>
    <property type="match status" value="3"/>
</dbReference>
<dbReference type="PROSITE" id="PS50835">
    <property type="entry name" value="IG_LIKE"/>
    <property type="match status" value="2"/>
</dbReference>
<dbReference type="InterPro" id="IPR036179">
    <property type="entry name" value="Ig-like_dom_sf"/>
</dbReference>
<comment type="function">
    <text evidence="3">Most highly expressed siglec (sialic acid-binding immunoglobulin-like lectin) on B-cells that plays a role in various aspects of B-cell biology including differentiation, antigen presentation, and trafficking to bone marrow. Binds to alpha 2,6-linked sialic acid residues of surface molecules such as CD22 itself, CD45 and IgM in a cis configuration. Can also bind to ligands on other cells as an adhesion molecule in a trans configuration. Acts as an inhibitory coreceptor on the surface of B-cells and inhibits B-cell receptor induced signaling, characterized by inhibition of the calcium mobilization and cellular activation. Mechanistically, the immunoreceptor tyrosine-based inhibitory motif domain is phosphorylated by the Src kinase LYN, which in turn leads to the recruitment of the protein tyrosine phosphatase 1/PTPN6, leading to the negative regulation of BCR signaling. If this negative signaling from is of sufficient strength, apoptosis of the B-cell can be induced.</text>
</comment>
<reference evidence="6" key="1">
    <citation type="submission" date="2025-08" db="UniProtKB">
        <authorList>
            <consortium name="Ensembl"/>
        </authorList>
    </citation>
    <scope>IDENTIFICATION</scope>
</reference>
<dbReference type="Pfam" id="PF24518">
    <property type="entry name" value="Ig_CD22"/>
    <property type="match status" value="1"/>
</dbReference>